<dbReference type="PIRSF" id="PIRSF006060">
    <property type="entry name" value="AA_transporter"/>
    <property type="match status" value="1"/>
</dbReference>
<feature type="transmembrane region" description="Helical" evidence="6">
    <location>
        <begin position="21"/>
        <end position="47"/>
    </location>
</feature>
<keyword evidence="5 6" id="KW-0472">Membrane</keyword>
<evidence type="ECO:0000256" key="6">
    <source>
        <dbReference type="SAM" id="Phobius"/>
    </source>
</evidence>
<evidence type="ECO:0000256" key="3">
    <source>
        <dbReference type="ARBA" id="ARBA00022692"/>
    </source>
</evidence>
<feature type="transmembrane region" description="Helical" evidence="6">
    <location>
        <begin position="238"/>
        <end position="259"/>
    </location>
</feature>
<protein>
    <submittedName>
        <fullName evidence="7">APC family permease</fullName>
    </submittedName>
</protein>
<evidence type="ECO:0000256" key="5">
    <source>
        <dbReference type="ARBA" id="ARBA00023136"/>
    </source>
</evidence>
<accession>A0AAJ5W192</accession>
<feature type="transmembrane region" description="Helical" evidence="6">
    <location>
        <begin position="93"/>
        <end position="114"/>
    </location>
</feature>
<dbReference type="GO" id="GO:0022857">
    <property type="term" value="F:transmembrane transporter activity"/>
    <property type="evidence" value="ECO:0007669"/>
    <property type="project" value="InterPro"/>
</dbReference>
<feature type="transmembrane region" description="Helical" evidence="6">
    <location>
        <begin position="397"/>
        <end position="416"/>
    </location>
</feature>
<dbReference type="Pfam" id="PF13520">
    <property type="entry name" value="AA_permease_2"/>
    <property type="match status" value="1"/>
</dbReference>
<dbReference type="AlphaFoldDB" id="A0AAJ5W192"/>
<reference evidence="7" key="1">
    <citation type="submission" date="2023-03" db="EMBL/GenBank/DDBJ databases">
        <title>Andean soil-derived lignocellulolytic bacterial consortium as a source of novel taxa and putative plastic-active enzymes.</title>
        <authorList>
            <person name="Diaz-Garcia L."/>
            <person name="Chuvochina M."/>
            <person name="Feuerriegel G."/>
            <person name="Bunk B."/>
            <person name="Sproer C."/>
            <person name="Streit W.R."/>
            <person name="Rodriguez L.M."/>
            <person name="Overmann J."/>
            <person name="Jimenez D.J."/>
        </authorList>
    </citation>
    <scope>NUCLEOTIDE SEQUENCE</scope>
    <source>
        <strain evidence="7">MAG 4610</strain>
    </source>
</reference>
<evidence type="ECO:0000256" key="2">
    <source>
        <dbReference type="ARBA" id="ARBA00022475"/>
    </source>
</evidence>
<comment type="subcellular location">
    <subcellularLocation>
        <location evidence="1">Cell membrane</location>
        <topology evidence="1">Multi-pass membrane protein</topology>
    </subcellularLocation>
</comment>
<feature type="transmembrane region" description="Helical" evidence="6">
    <location>
        <begin position="157"/>
        <end position="179"/>
    </location>
</feature>
<dbReference type="Gene3D" id="1.20.1740.10">
    <property type="entry name" value="Amino acid/polyamine transporter I"/>
    <property type="match status" value="1"/>
</dbReference>
<feature type="transmembrane region" description="Helical" evidence="6">
    <location>
        <begin position="53"/>
        <end position="72"/>
    </location>
</feature>
<sequence>MASASHRDARPALARALRLGDVIRVSISSVTPASSVVVILPAVLFALHWGAPIALLAAGLLCVPLAYCYSSLGRRFPSAGGEYAFARRLLGTGVARATWAVTIVGLVLAIAAMIQGAAGLLSGILGPGTETWSALGLCAAVALVAPQHVRLGARITSVMLFIEIVAVLGITAVGIIAFVNSEASVGSCLDVARSSLSTLDPGVVLAFVAVAYFALAGFGSAVILGEEDLDAGRLAARAVGWTLAFTFVLEFVPLLALLLGNWCGPVPPDAEGGLLTALSGFHASPALQAAVLGSAAIACLNAAIVIAMQGARIIFSAARDRVLPAAASRRLSRVHQSTRAPLTATMLLVSVAGAAALLLPGDRVITVASAALIVPPAVVAASRMAWSGGSSGVFRRWVVPGLALLALGLVAAFGVIAAPWPFAVPAVAWLVGLGYDRWHRHRSARKATPLDP</sequence>
<feature type="transmembrane region" description="Helical" evidence="6">
    <location>
        <begin position="203"/>
        <end position="226"/>
    </location>
</feature>
<feature type="transmembrane region" description="Helical" evidence="6">
    <location>
        <begin position="365"/>
        <end position="385"/>
    </location>
</feature>
<keyword evidence="3 6" id="KW-0812">Transmembrane</keyword>
<dbReference type="EMBL" id="CP119321">
    <property type="protein sequence ID" value="WEK13887.1"/>
    <property type="molecule type" value="Genomic_DNA"/>
</dbReference>
<gene>
    <name evidence="7" type="ORF">P0Y48_01355</name>
</gene>
<evidence type="ECO:0000313" key="7">
    <source>
        <dbReference type="EMBL" id="WEK13887.1"/>
    </source>
</evidence>
<feature type="transmembrane region" description="Helical" evidence="6">
    <location>
        <begin position="340"/>
        <end position="359"/>
    </location>
</feature>
<name>A0AAJ5W192_9MICO</name>
<evidence type="ECO:0000313" key="8">
    <source>
        <dbReference type="Proteomes" id="UP001213972"/>
    </source>
</evidence>
<dbReference type="InterPro" id="IPR050367">
    <property type="entry name" value="APC_superfamily"/>
</dbReference>
<feature type="transmembrane region" description="Helical" evidence="6">
    <location>
        <begin position="120"/>
        <end position="145"/>
    </location>
</feature>
<dbReference type="Proteomes" id="UP001213972">
    <property type="component" value="Chromosome"/>
</dbReference>
<evidence type="ECO:0000256" key="4">
    <source>
        <dbReference type="ARBA" id="ARBA00022989"/>
    </source>
</evidence>
<keyword evidence="2" id="KW-1003">Cell membrane</keyword>
<proteinExistence type="predicted"/>
<keyword evidence="4 6" id="KW-1133">Transmembrane helix</keyword>
<feature type="transmembrane region" description="Helical" evidence="6">
    <location>
        <begin position="286"/>
        <end position="307"/>
    </location>
</feature>
<dbReference type="InterPro" id="IPR002293">
    <property type="entry name" value="AA/rel_permease1"/>
</dbReference>
<dbReference type="GO" id="GO:0005886">
    <property type="term" value="C:plasma membrane"/>
    <property type="evidence" value="ECO:0007669"/>
    <property type="project" value="UniProtKB-SubCell"/>
</dbReference>
<dbReference type="PANTHER" id="PTHR42770:SF16">
    <property type="entry name" value="AMINO ACID PERMEASE"/>
    <property type="match status" value="1"/>
</dbReference>
<evidence type="ECO:0000256" key="1">
    <source>
        <dbReference type="ARBA" id="ARBA00004651"/>
    </source>
</evidence>
<dbReference type="PANTHER" id="PTHR42770">
    <property type="entry name" value="AMINO ACID TRANSPORTER-RELATED"/>
    <property type="match status" value="1"/>
</dbReference>
<organism evidence="7 8">
    <name type="scientific">Candidatus Microbacterium phytovorans</name>
    <dbReference type="NCBI Taxonomy" id="3121374"/>
    <lineage>
        <taxon>Bacteria</taxon>
        <taxon>Bacillati</taxon>
        <taxon>Actinomycetota</taxon>
        <taxon>Actinomycetes</taxon>
        <taxon>Micrococcales</taxon>
        <taxon>Microbacteriaceae</taxon>
        <taxon>Microbacterium</taxon>
    </lineage>
</organism>